<reference evidence="2" key="1">
    <citation type="submission" date="2021-01" db="EMBL/GenBank/DDBJ databases">
        <authorList>
            <person name="Corre E."/>
            <person name="Pelletier E."/>
            <person name="Niang G."/>
            <person name="Scheremetjew M."/>
            <person name="Finn R."/>
            <person name="Kale V."/>
            <person name="Holt S."/>
            <person name="Cochrane G."/>
            <person name="Meng A."/>
            <person name="Brown T."/>
            <person name="Cohen L."/>
        </authorList>
    </citation>
    <scope>NUCLEOTIDE SEQUENCE</scope>
    <source>
        <strain evidence="2">Pop2</strain>
    </source>
</reference>
<dbReference type="AlphaFoldDB" id="A0A6U3RMB7"/>
<organism evidence="2">
    <name type="scientific">Ditylum brightwellii</name>
    <dbReference type="NCBI Taxonomy" id="49249"/>
    <lineage>
        <taxon>Eukaryota</taxon>
        <taxon>Sar</taxon>
        <taxon>Stramenopiles</taxon>
        <taxon>Ochrophyta</taxon>
        <taxon>Bacillariophyta</taxon>
        <taxon>Mediophyceae</taxon>
        <taxon>Lithodesmiophycidae</taxon>
        <taxon>Lithodesmiales</taxon>
        <taxon>Lithodesmiaceae</taxon>
        <taxon>Ditylum</taxon>
    </lineage>
</organism>
<name>A0A6U3RMB7_9STRA</name>
<keyword evidence="1" id="KW-0812">Transmembrane</keyword>
<evidence type="ECO:0000256" key="1">
    <source>
        <dbReference type="SAM" id="Phobius"/>
    </source>
</evidence>
<sequence length="178" mass="19842">MTSTTPTEPNTIHKLLSTILNTCLNYLPTSFVHAIVNIDASILVAVQIGVTLGLGIVTFLSFFPGEPLNINYGDDTKTTTVNNIQHQNETTTDVLTPQQRSKLQTLCGLSDSQMDRVLQSNEDKTFTTTIVQKLDWMVYGVLIGVFVYVVNRDYDGAFRKWFVATFPREADTLGMMVI</sequence>
<proteinExistence type="predicted"/>
<accession>A0A6U3RMB7</accession>
<protein>
    <submittedName>
        <fullName evidence="2">Uncharacterized protein</fullName>
    </submittedName>
</protein>
<keyword evidence="1" id="KW-1133">Transmembrane helix</keyword>
<dbReference type="EMBL" id="HBGN01026032">
    <property type="protein sequence ID" value="CAD9341284.1"/>
    <property type="molecule type" value="Transcribed_RNA"/>
</dbReference>
<feature type="transmembrane region" description="Helical" evidence="1">
    <location>
        <begin position="42"/>
        <end position="63"/>
    </location>
</feature>
<keyword evidence="1" id="KW-0472">Membrane</keyword>
<gene>
    <name evidence="2" type="ORF">DBRI1063_LOCUS16705</name>
</gene>
<feature type="transmembrane region" description="Helical" evidence="1">
    <location>
        <begin position="134"/>
        <end position="151"/>
    </location>
</feature>
<evidence type="ECO:0000313" key="2">
    <source>
        <dbReference type="EMBL" id="CAD9341284.1"/>
    </source>
</evidence>